<dbReference type="Gene3D" id="3.30.70.120">
    <property type="match status" value="1"/>
</dbReference>
<dbReference type="InterPro" id="IPR011322">
    <property type="entry name" value="N-reg_PII-like_a/b"/>
</dbReference>
<proteinExistence type="predicted"/>
<evidence type="ECO:0000256" key="1">
    <source>
        <dbReference type="SAM" id="MobiDB-lite"/>
    </source>
</evidence>
<gene>
    <name evidence="2" type="ORF">IAC72_00765</name>
</gene>
<feature type="compositionally biased region" description="Basic and acidic residues" evidence="1">
    <location>
        <begin position="111"/>
        <end position="135"/>
    </location>
</feature>
<sequence length="135" mass="14442">MTYKHEVIFCIVNAGFSEAVMECARQAGARGGTVMHASGTANASAEKLFGITVQPEKDVVMILVEKNVRDALLKALYSFVGVKTAAQGIAFALPVDGVAGFAPKPQQSENKASDAKTEPRSEQQAAEQKEEQKEK</sequence>
<evidence type="ECO:0000313" key="3">
    <source>
        <dbReference type="Proteomes" id="UP000886852"/>
    </source>
</evidence>
<protein>
    <submittedName>
        <fullName evidence="2">P-II family nitrogen regulator</fullName>
    </submittedName>
</protein>
<evidence type="ECO:0000313" key="2">
    <source>
        <dbReference type="EMBL" id="HIU90533.1"/>
    </source>
</evidence>
<dbReference type="SUPFAM" id="SSF54913">
    <property type="entry name" value="GlnB-like"/>
    <property type="match status" value="1"/>
</dbReference>
<reference evidence="2" key="1">
    <citation type="submission" date="2020-10" db="EMBL/GenBank/DDBJ databases">
        <authorList>
            <person name="Gilroy R."/>
        </authorList>
    </citation>
    <scope>NUCLEOTIDE SEQUENCE</scope>
    <source>
        <strain evidence="2">ChiHjej12B11-7776</strain>
    </source>
</reference>
<dbReference type="EMBL" id="DVOC01000015">
    <property type="protein sequence ID" value="HIU90533.1"/>
    <property type="molecule type" value="Genomic_DNA"/>
</dbReference>
<accession>A0A9D1SP26</accession>
<reference evidence="2" key="2">
    <citation type="journal article" date="2021" name="PeerJ">
        <title>Extensive microbial diversity within the chicken gut microbiome revealed by metagenomics and culture.</title>
        <authorList>
            <person name="Gilroy R."/>
            <person name="Ravi A."/>
            <person name="Getino M."/>
            <person name="Pursley I."/>
            <person name="Horton D.L."/>
            <person name="Alikhan N.F."/>
            <person name="Baker D."/>
            <person name="Gharbi K."/>
            <person name="Hall N."/>
            <person name="Watson M."/>
            <person name="Adriaenssens E.M."/>
            <person name="Foster-Nyarko E."/>
            <person name="Jarju S."/>
            <person name="Secka A."/>
            <person name="Antonio M."/>
            <person name="Oren A."/>
            <person name="Chaudhuri R.R."/>
            <person name="La Ragione R."/>
            <person name="Hildebrand F."/>
            <person name="Pallen M.J."/>
        </authorList>
    </citation>
    <scope>NUCLEOTIDE SEQUENCE</scope>
    <source>
        <strain evidence="2">ChiHjej12B11-7776</strain>
    </source>
</reference>
<organism evidence="2 3">
    <name type="scientific">Candidatus Fimimonas merdipullorum</name>
    <dbReference type="NCBI Taxonomy" id="2840822"/>
    <lineage>
        <taxon>Bacteria</taxon>
        <taxon>Pseudomonadati</taxon>
        <taxon>Myxococcota</taxon>
        <taxon>Myxococcia</taxon>
        <taxon>Myxococcales</taxon>
        <taxon>Cystobacterineae</taxon>
        <taxon>Myxococcaceae</taxon>
        <taxon>Myxococcaceae incertae sedis</taxon>
        <taxon>Candidatus Fimimonas</taxon>
    </lineage>
</organism>
<dbReference type="Proteomes" id="UP000886852">
    <property type="component" value="Unassembled WGS sequence"/>
</dbReference>
<feature type="region of interest" description="Disordered" evidence="1">
    <location>
        <begin position="102"/>
        <end position="135"/>
    </location>
</feature>
<comment type="caution">
    <text evidence="2">The sequence shown here is derived from an EMBL/GenBank/DDBJ whole genome shotgun (WGS) entry which is preliminary data.</text>
</comment>
<dbReference type="AlphaFoldDB" id="A0A9D1SP26"/>
<dbReference type="InterPro" id="IPR015867">
    <property type="entry name" value="N-reg_PII/ATP_PRibTrfase_C"/>
</dbReference>
<name>A0A9D1SP26_9BACT</name>